<evidence type="ECO:0000256" key="7">
    <source>
        <dbReference type="SAM" id="Phobius"/>
    </source>
</evidence>
<dbReference type="PANTHER" id="PTHR23502:SF160">
    <property type="entry name" value="MAJOR FACILITATOR SUPERFAMILY (MFS) PROFILE DOMAIN-CONTAINING PROTEIN-RELATED"/>
    <property type="match status" value="1"/>
</dbReference>
<organism evidence="9 10">
    <name type="scientific">Fusarium tricinctum</name>
    <dbReference type="NCBI Taxonomy" id="61284"/>
    <lineage>
        <taxon>Eukaryota</taxon>
        <taxon>Fungi</taxon>
        <taxon>Dikarya</taxon>
        <taxon>Ascomycota</taxon>
        <taxon>Pezizomycotina</taxon>
        <taxon>Sordariomycetes</taxon>
        <taxon>Hypocreomycetidae</taxon>
        <taxon>Hypocreales</taxon>
        <taxon>Nectriaceae</taxon>
        <taxon>Fusarium</taxon>
        <taxon>Fusarium tricinctum species complex</taxon>
    </lineage>
</organism>
<dbReference type="Gene3D" id="1.20.1720.10">
    <property type="entry name" value="Multidrug resistance protein D"/>
    <property type="match status" value="1"/>
</dbReference>
<name>A0A8K0W702_9HYPO</name>
<evidence type="ECO:0000256" key="4">
    <source>
        <dbReference type="ARBA" id="ARBA00023136"/>
    </source>
</evidence>
<feature type="transmembrane region" description="Helical" evidence="7">
    <location>
        <begin position="394"/>
        <end position="413"/>
    </location>
</feature>
<dbReference type="GO" id="GO:0005886">
    <property type="term" value="C:plasma membrane"/>
    <property type="evidence" value="ECO:0007669"/>
    <property type="project" value="TreeGrafter"/>
</dbReference>
<feature type="transmembrane region" description="Helical" evidence="7">
    <location>
        <begin position="157"/>
        <end position="179"/>
    </location>
</feature>
<comment type="caution">
    <text evidence="9">The sequence shown here is derived from an EMBL/GenBank/DDBJ whole genome shotgun (WGS) entry which is preliminary data.</text>
</comment>
<feature type="region of interest" description="Disordered" evidence="6">
    <location>
        <begin position="1"/>
        <end position="28"/>
    </location>
</feature>
<keyword evidence="2 7" id="KW-0812">Transmembrane</keyword>
<feature type="transmembrane region" description="Helical" evidence="7">
    <location>
        <begin position="361"/>
        <end position="382"/>
    </location>
</feature>
<protein>
    <submittedName>
        <fullName evidence="9">Major facilitator superfamily domain-containing protein</fullName>
    </submittedName>
</protein>
<dbReference type="PANTHER" id="PTHR23502">
    <property type="entry name" value="MAJOR FACILITATOR SUPERFAMILY"/>
    <property type="match status" value="1"/>
</dbReference>
<dbReference type="InterPro" id="IPR036259">
    <property type="entry name" value="MFS_trans_sf"/>
</dbReference>
<feature type="domain" description="Major facilitator superfamily (MFS) profile" evidence="8">
    <location>
        <begin position="1"/>
        <end position="497"/>
    </location>
</feature>
<keyword evidence="5" id="KW-0325">Glycoprotein</keyword>
<feature type="compositionally biased region" description="Basic and acidic residues" evidence="6">
    <location>
        <begin position="7"/>
        <end position="16"/>
    </location>
</feature>
<dbReference type="InterPro" id="IPR020846">
    <property type="entry name" value="MFS_dom"/>
</dbReference>
<gene>
    <name evidence="9" type="ORF">BKA59DRAFT_406725</name>
</gene>
<dbReference type="Pfam" id="PF07690">
    <property type="entry name" value="MFS_1"/>
    <property type="match status" value="1"/>
</dbReference>
<evidence type="ECO:0000313" key="10">
    <source>
        <dbReference type="Proteomes" id="UP000813427"/>
    </source>
</evidence>
<evidence type="ECO:0000256" key="2">
    <source>
        <dbReference type="ARBA" id="ARBA00022692"/>
    </source>
</evidence>
<evidence type="ECO:0000259" key="8">
    <source>
        <dbReference type="PROSITE" id="PS50850"/>
    </source>
</evidence>
<keyword evidence="10" id="KW-1185">Reference proteome</keyword>
<dbReference type="EMBL" id="JAGPXF010000007">
    <property type="protein sequence ID" value="KAH7235406.1"/>
    <property type="molecule type" value="Genomic_DNA"/>
</dbReference>
<reference evidence="9" key="1">
    <citation type="journal article" date="2021" name="Nat. Commun.">
        <title>Genetic determinants of endophytism in the Arabidopsis root mycobiome.</title>
        <authorList>
            <person name="Mesny F."/>
            <person name="Miyauchi S."/>
            <person name="Thiergart T."/>
            <person name="Pickel B."/>
            <person name="Atanasova L."/>
            <person name="Karlsson M."/>
            <person name="Huettel B."/>
            <person name="Barry K.W."/>
            <person name="Haridas S."/>
            <person name="Chen C."/>
            <person name="Bauer D."/>
            <person name="Andreopoulos W."/>
            <person name="Pangilinan J."/>
            <person name="LaButti K."/>
            <person name="Riley R."/>
            <person name="Lipzen A."/>
            <person name="Clum A."/>
            <person name="Drula E."/>
            <person name="Henrissat B."/>
            <person name="Kohler A."/>
            <person name="Grigoriev I.V."/>
            <person name="Martin F.M."/>
            <person name="Hacquard S."/>
        </authorList>
    </citation>
    <scope>NUCLEOTIDE SEQUENCE</scope>
    <source>
        <strain evidence="9">MPI-SDFR-AT-0068</strain>
    </source>
</reference>
<evidence type="ECO:0000256" key="5">
    <source>
        <dbReference type="ARBA" id="ARBA00023180"/>
    </source>
</evidence>
<feature type="transmembrane region" description="Helical" evidence="7">
    <location>
        <begin position="319"/>
        <end position="340"/>
    </location>
</feature>
<feature type="transmembrane region" description="Helical" evidence="7">
    <location>
        <begin position="72"/>
        <end position="92"/>
    </location>
</feature>
<dbReference type="SUPFAM" id="SSF103473">
    <property type="entry name" value="MFS general substrate transporter"/>
    <property type="match status" value="1"/>
</dbReference>
<feature type="transmembrane region" description="Helical" evidence="7">
    <location>
        <begin position="420"/>
        <end position="438"/>
    </location>
</feature>
<feature type="transmembrane region" description="Helical" evidence="7">
    <location>
        <begin position="41"/>
        <end position="60"/>
    </location>
</feature>
<comment type="subcellular location">
    <subcellularLocation>
        <location evidence="1">Membrane</location>
        <topology evidence="1">Multi-pass membrane protein</topology>
    </subcellularLocation>
</comment>
<dbReference type="AlphaFoldDB" id="A0A8K0W702"/>
<dbReference type="Proteomes" id="UP000813427">
    <property type="component" value="Unassembled WGS sequence"/>
</dbReference>
<proteinExistence type="predicted"/>
<dbReference type="PROSITE" id="PS50850">
    <property type="entry name" value="MFS"/>
    <property type="match status" value="1"/>
</dbReference>
<sequence>MGSSSTEKAEVSRVEDASQNTADDGLRDHPKTWSRTLKAMVLANLCFMAGISSGLIALVQDFHSDFHEASKIIAYCVLCLGLGAFLWIPTAVVIGKRPVLLASQIMFMAGCIWATQATSMNSLLGSRILGAMGAGAVQAVGPAVIGEIFFEKNYSKAMSAYTASLCIGAQGGPLIGGHLVEAKGWQWFFILLAILSAVNFCTLLFFCPETAFNIHIDTGATGADVDADILDHTTGLGRRQNSIRTWRQNSFYTRHPHVRGGGLRQWALSFLLQIEYTFDPIVILSAGMWGIVLAWVATISVICNQLFAAPPFLWGPSELGNWACTSLIGCLIAFPIAGPLTDMVSSYIGRRKGKHMPEYRLYTLIVPFMISSAGLLLFGYTYIKGSYVGPAVGYAMQAASLMLIPTAVLSYAIDSYPYDSSEVVALINAVTHLIPFGLTETASDWLMRVGVEKMFLQMAIIQWALLAGLSLILIIFGPWIRTKASFVHQRYGAKRFL</sequence>
<evidence type="ECO:0000313" key="9">
    <source>
        <dbReference type="EMBL" id="KAH7235406.1"/>
    </source>
</evidence>
<evidence type="ECO:0000256" key="3">
    <source>
        <dbReference type="ARBA" id="ARBA00022989"/>
    </source>
</evidence>
<evidence type="ECO:0000256" key="1">
    <source>
        <dbReference type="ARBA" id="ARBA00004141"/>
    </source>
</evidence>
<accession>A0A8K0W702</accession>
<dbReference type="InterPro" id="IPR011701">
    <property type="entry name" value="MFS"/>
</dbReference>
<feature type="transmembrane region" description="Helical" evidence="7">
    <location>
        <begin position="99"/>
        <end position="116"/>
    </location>
</feature>
<dbReference type="GO" id="GO:0022857">
    <property type="term" value="F:transmembrane transporter activity"/>
    <property type="evidence" value="ECO:0007669"/>
    <property type="project" value="InterPro"/>
</dbReference>
<feature type="transmembrane region" description="Helical" evidence="7">
    <location>
        <begin position="458"/>
        <end position="480"/>
    </location>
</feature>
<keyword evidence="3 7" id="KW-1133">Transmembrane helix</keyword>
<keyword evidence="4 7" id="KW-0472">Membrane</keyword>
<dbReference type="OrthoDB" id="268400at2759"/>
<feature type="transmembrane region" description="Helical" evidence="7">
    <location>
        <begin position="185"/>
        <end position="206"/>
    </location>
</feature>
<feature type="transmembrane region" description="Helical" evidence="7">
    <location>
        <begin position="281"/>
        <end position="307"/>
    </location>
</feature>
<feature type="transmembrane region" description="Helical" evidence="7">
    <location>
        <begin position="128"/>
        <end position="150"/>
    </location>
</feature>
<evidence type="ECO:0000256" key="6">
    <source>
        <dbReference type="SAM" id="MobiDB-lite"/>
    </source>
</evidence>